<dbReference type="PROSITE" id="PS50949">
    <property type="entry name" value="HTH_GNTR"/>
    <property type="match status" value="1"/>
</dbReference>
<dbReference type="InterPro" id="IPR011711">
    <property type="entry name" value="GntR_C"/>
</dbReference>
<dbReference type="SUPFAM" id="SSF46785">
    <property type="entry name" value="Winged helix' DNA-binding domain"/>
    <property type="match status" value="1"/>
</dbReference>
<dbReference type="Gene3D" id="1.10.10.10">
    <property type="entry name" value="Winged helix-like DNA-binding domain superfamily/Winged helix DNA-binding domain"/>
    <property type="match status" value="1"/>
</dbReference>
<evidence type="ECO:0000256" key="1">
    <source>
        <dbReference type="ARBA" id="ARBA00023015"/>
    </source>
</evidence>
<sequence length="232" mass="27151">MMDAVVQAVAKNLDLSRNQPLKDLVFEAFRKTIILGDIPAGTRINEKKFAEELNVSRTPIRYAMRRLAEEDLVESAPGMSTLVKGITIKDAYEIFDIRKELDALATRKAMAKMTEDDFVTLRKLLEQTEREIDQVPDTTVVSYFTDFNQFIYNHCDMPHLVSIVFKLQAYLVYFRDISIMSRERRVLALQEHWRIYQAMVNHDEVQINLIIREHLGQSLQFIIKEMREHNLD</sequence>
<evidence type="ECO:0000256" key="3">
    <source>
        <dbReference type="ARBA" id="ARBA00023163"/>
    </source>
</evidence>
<feature type="domain" description="HTH gntR-type" evidence="4">
    <location>
        <begin position="19"/>
        <end position="86"/>
    </location>
</feature>
<dbReference type="InterPro" id="IPR008920">
    <property type="entry name" value="TF_FadR/GntR_C"/>
</dbReference>
<keyword evidence="1" id="KW-0805">Transcription regulation</keyword>
<dbReference type="EMBL" id="AYGX02000004">
    <property type="protein sequence ID" value="KRO29525.1"/>
    <property type="molecule type" value="Genomic_DNA"/>
</dbReference>
<dbReference type="SMART" id="SM00345">
    <property type="entry name" value="HTH_GNTR"/>
    <property type="match status" value="1"/>
</dbReference>
<keyword evidence="3" id="KW-0804">Transcription</keyword>
<dbReference type="SMART" id="SM00895">
    <property type="entry name" value="FCD"/>
    <property type="match status" value="1"/>
</dbReference>
<reference evidence="5 6" key="1">
    <citation type="journal article" date="2015" name="Genome Announc.">
        <title>Expanding the biotechnology potential of lactobacilli through comparative genomics of 213 strains and associated genera.</title>
        <authorList>
            <person name="Sun Z."/>
            <person name="Harris H.M."/>
            <person name="McCann A."/>
            <person name="Guo C."/>
            <person name="Argimon S."/>
            <person name="Zhang W."/>
            <person name="Yang X."/>
            <person name="Jeffery I.B."/>
            <person name="Cooney J.C."/>
            <person name="Kagawa T.F."/>
            <person name="Liu W."/>
            <person name="Song Y."/>
            <person name="Salvetti E."/>
            <person name="Wrobel A."/>
            <person name="Rasinkangas P."/>
            <person name="Parkhill J."/>
            <person name="Rea M.C."/>
            <person name="O'Sullivan O."/>
            <person name="Ritari J."/>
            <person name="Douillard F.P."/>
            <person name="Paul Ross R."/>
            <person name="Yang R."/>
            <person name="Briner A.E."/>
            <person name="Felis G.E."/>
            <person name="de Vos W.M."/>
            <person name="Barrangou R."/>
            <person name="Klaenhammer T.R."/>
            <person name="Caufield P.W."/>
            <person name="Cui Y."/>
            <person name="Zhang H."/>
            <person name="O'Toole P.W."/>
        </authorList>
    </citation>
    <scope>NUCLEOTIDE SEQUENCE [LARGE SCALE GENOMIC DNA]</scope>
    <source>
        <strain evidence="5 6">DSM 21115</strain>
    </source>
</reference>
<dbReference type="Proteomes" id="UP000050920">
    <property type="component" value="Unassembled WGS sequence"/>
</dbReference>
<dbReference type="GO" id="GO:0003677">
    <property type="term" value="F:DNA binding"/>
    <property type="evidence" value="ECO:0007669"/>
    <property type="project" value="UniProtKB-KW"/>
</dbReference>
<dbReference type="SUPFAM" id="SSF48008">
    <property type="entry name" value="GntR ligand-binding domain-like"/>
    <property type="match status" value="1"/>
</dbReference>
<organism evidence="5 6">
    <name type="scientific">Lactiplantibacillus fabifermentans DSM 21115</name>
    <dbReference type="NCBI Taxonomy" id="1413187"/>
    <lineage>
        <taxon>Bacteria</taxon>
        <taxon>Bacillati</taxon>
        <taxon>Bacillota</taxon>
        <taxon>Bacilli</taxon>
        <taxon>Lactobacillales</taxon>
        <taxon>Lactobacillaceae</taxon>
        <taxon>Lactiplantibacillus</taxon>
    </lineage>
</organism>
<dbReference type="PANTHER" id="PTHR43537">
    <property type="entry name" value="TRANSCRIPTIONAL REGULATOR, GNTR FAMILY"/>
    <property type="match status" value="1"/>
</dbReference>
<dbReference type="CDD" id="cd07377">
    <property type="entry name" value="WHTH_GntR"/>
    <property type="match status" value="1"/>
</dbReference>
<dbReference type="Pfam" id="PF00392">
    <property type="entry name" value="GntR"/>
    <property type="match status" value="1"/>
</dbReference>
<keyword evidence="6" id="KW-1185">Reference proteome</keyword>
<keyword evidence="2" id="KW-0238">DNA-binding</keyword>
<dbReference type="InterPro" id="IPR036390">
    <property type="entry name" value="WH_DNA-bd_sf"/>
</dbReference>
<name>A0A0R2NUS9_9LACO</name>
<dbReference type="Pfam" id="PF07729">
    <property type="entry name" value="FCD"/>
    <property type="match status" value="1"/>
</dbReference>
<accession>A0A0R2NUS9</accession>
<evidence type="ECO:0000256" key="2">
    <source>
        <dbReference type="ARBA" id="ARBA00023125"/>
    </source>
</evidence>
<dbReference type="PANTHER" id="PTHR43537:SF5">
    <property type="entry name" value="UXU OPERON TRANSCRIPTIONAL REGULATOR"/>
    <property type="match status" value="1"/>
</dbReference>
<gene>
    <name evidence="5" type="ORF">DY78_GL002914</name>
</gene>
<protein>
    <submittedName>
        <fullName evidence="5">Transcriptional regulator</fullName>
    </submittedName>
</protein>
<evidence type="ECO:0000313" key="5">
    <source>
        <dbReference type="EMBL" id="KRO29525.1"/>
    </source>
</evidence>
<comment type="caution">
    <text evidence="5">The sequence shown here is derived from an EMBL/GenBank/DDBJ whole genome shotgun (WGS) entry which is preliminary data.</text>
</comment>
<dbReference type="InterPro" id="IPR036388">
    <property type="entry name" value="WH-like_DNA-bd_sf"/>
</dbReference>
<evidence type="ECO:0000313" key="6">
    <source>
        <dbReference type="Proteomes" id="UP000050920"/>
    </source>
</evidence>
<dbReference type="Gene3D" id="1.20.120.530">
    <property type="entry name" value="GntR ligand-binding domain-like"/>
    <property type="match status" value="1"/>
</dbReference>
<dbReference type="GO" id="GO:0003700">
    <property type="term" value="F:DNA-binding transcription factor activity"/>
    <property type="evidence" value="ECO:0007669"/>
    <property type="project" value="InterPro"/>
</dbReference>
<dbReference type="InterPro" id="IPR000524">
    <property type="entry name" value="Tscrpt_reg_HTH_GntR"/>
</dbReference>
<evidence type="ECO:0000259" key="4">
    <source>
        <dbReference type="PROSITE" id="PS50949"/>
    </source>
</evidence>
<dbReference type="AlphaFoldDB" id="A0A0R2NUS9"/>
<proteinExistence type="predicted"/>